<accession>A0A5J6N0S3</accession>
<evidence type="ECO:0000256" key="3">
    <source>
        <dbReference type="HAMAP-Rule" id="MF_01385"/>
    </source>
</evidence>
<evidence type="ECO:0000256" key="2">
    <source>
        <dbReference type="ARBA" id="ARBA00023186"/>
    </source>
</evidence>
<gene>
    <name evidence="3 4" type="primary">ureF</name>
    <name evidence="4" type="ORF">FRZ61_27870</name>
</gene>
<evidence type="ECO:0000256" key="1">
    <source>
        <dbReference type="ARBA" id="ARBA00022988"/>
    </source>
</evidence>
<comment type="similarity">
    <text evidence="3">Belongs to the UreF family.</text>
</comment>
<dbReference type="Proteomes" id="UP000325797">
    <property type="component" value="Chromosome"/>
</dbReference>
<dbReference type="GO" id="GO:0005737">
    <property type="term" value="C:cytoplasm"/>
    <property type="evidence" value="ECO:0007669"/>
    <property type="project" value="UniProtKB-SubCell"/>
</dbReference>
<keyword evidence="2 3" id="KW-0143">Chaperone</keyword>
<comment type="subunit">
    <text evidence="3">UreD, UreF and UreG form a complex that acts as a GTP-hydrolysis-dependent molecular chaperone, activating the urease apoprotein by helping to assemble the nickel containing metallocenter of UreC. The UreE protein probably delivers the nickel.</text>
</comment>
<dbReference type="GO" id="GO:0016151">
    <property type="term" value="F:nickel cation binding"/>
    <property type="evidence" value="ECO:0007669"/>
    <property type="project" value="UniProtKB-UniRule"/>
</dbReference>
<keyword evidence="5" id="KW-1185">Reference proteome</keyword>
<dbReference type="InterPro" id="IPR038277">
    <property type="entry name" value="UreF_sf"/>
</dbReference>
<sequence>MTDRALYRLLAWLSPSYPVGAFSYSHGLEWAIEAHDLRAPEPVLDWIGDLLRFGAGRSDAILFAHAFRAVAAGDEPGLAEITGLARAFQPSRERALESLSQGEAFLRATRAAWPAPALDWLKAVDEGEIAYPVAVAVAASAHGVALAPALQAYLQSFAANLVSAAVRLIPLGQTAGLRLMAALEPVIGAVAEEALTAPLETIGGCALRADLASMNHEIQETRLFRT</sequence>
<name>A0A5J6N0S3_9PROT</name>
<organism evidence="4 5">
    <name type="scientific">Hypericibacter adhaerens</name>
    <dbReference type="NCBI Taxonomy" id="2602016"/>
    <lineage>
        <taxon>Bacteria</taxon>
        <taxon>Pseudomonadati</taxon>
        <taxon>Pseudomonadota</taxon>
        <taxon>Alphaproteobacteria</taxon>
        <taxon>Rhodospirillales</taxon>
        <taxon>Dongiaceae</taxon>
        <taxon>Hypericibacter</taxon>
    </lineage>
</organism>
<dbReference type="OrthoDB" id="9798772at2"/>
<evidence type="ECO:0000313" key="5">
    <source>
        <dbReference type="Proteomes" id="UP000325797"/>
    </source>
</evidence>
<proteinExistence type="inferred from homology"/>
<dbReference type="AlphaFoldDB" id="A0A5J6N0S3"/>
<dbReference type="PIRSF" id="PIRSF009467">
    <property type="entry name" value="Ureas_acces_UreF"/>
    <property type="match status" value="1"/>
</dbReference>
<comment type="function">
    <text evidence="3">Required for maturation of urease via the functional incorporation of the urease nickel metallocenter.</text>
</comment>
<reference evidence="4 5" key="1">
    <citation type="submission" date="2019-08" db="EMBL/GenBank/DDBJ databases">
        <title>Hyperibacter terrae gen. nov., sp. nov. and Hyperibacter viscosus sp. nov., two new members in the family Rhodospirillaceae isolated from the rhizosphere of Hypericum perforatum.</title>
        <authorList>
            <person name="Noviana Z."/>
        </authorList>
    </citation>
    <scope>NUCLEOTIDE SEQUENCE [LARGE SCALE GENOMIC DNA]</scope>
    <source>
        <strain evidence="4 5">R5959</strain>
    </source>
</reference>
<dbReference type="EMBL" id="CP042582">
    <property type="protein sequence ID" value="QEX22854.1"/>
    <property type="molecule type" value="Genomic_DNA"/>
</dbReference>
<dbReference type="InterPro" id="IPR002639">
    <property type="entry name" value="UreF"/>
</dbReference>
<dbReference type="PANTHER" id="PTHR33620">
    <property type="entry name" value="UREASE ACCESSORY PROTEIN F"/>
    <property type="match status" value="1"/>
</dbReference>
<dbReference type="HAMAP" id="MF_01385">
    <property type="entry name" value="UreF"/>
    <property type="match status" value="1"/>
</dbReference>
<dbReference type="KEGG" id="hadh:FRZ61_27870"/>
<comment type="subcellular location">
    <subcellularLocation>
        <location evidence="3">Cytoplasm</location>
    </subcellularLocation>
</comment>
<keyword evidence="3" id="KW-0963">Cytoplasm</keyword>
<protein>
    <recommendedName>
        <fullName evidence="3">Urease accessory protein UreF</fullName>
    </recommendedName>
</protein>
<dbReference type="RefSeq" id="WP_151118301.1">
    <property type="nucleotide sequence ID" value="NZ_CP042582.1"/>
</dbReference>
<keyword evidence="1 3" id="KW-0996">Nickel insertion</keyword>
<dbReference type="PANTHER" id="PTHR33620:SF1">
    <property type="entry name" value="UREASE ACCESSORY PROTEIN F"/>
    <property type="match status" value="1"/>
</dbReference>
<dbReference type="Pfam" id="PF01730">
    <property type="entry name" value="UreF"/>
    <property type="match status" value="1"/>
</dbReference>
<evidence type="ECO:0000313" key="4">
    <source>
        <dbReference type="EMBL" id="QEX22854.1"/>
    </source>
</evidence>
<dbReference type="Gene3D" id="1.10.4190.10">
    <property type="entry name" value="Urease accessory protein UreF"/>
    <property type="match status" value="1"/>
</dbReference>